<dbReference type="SUPFAM" id="SSF52172">
    <property type="entry name" value="CheY-like"/>
    <property type="match status" value="1"/>
</dbReference>
<dbReference type="PROSITE" id="PS50930">
    <property type="entry name" value="HTH_LYTTR"/>
    <property type="match status" value="1"/>
</dbReference>
<evidence type="ECO:0000259" key="2">
    <source>
        <dbReference type="PROSITE" id="PS50110"/>
    </source>
</evidence>
<dbReference type="EMBL" id="JAVTTP010000001">
    <property type="protein sequence ID" value="MDT7827558.1"/>
    <property type="molecule type" value="Genomic_DNA"/>
</dbReference>
<name>A0ABU3L2S2_9FLAO</name>
<dbReference type="Pfam" id="PF04397">
    <property type="entry name" value="LytTR"/>
    <property type="match status" value="1"/>
</dbReference>
<dbReference type="RefSeq" id="WP_314012526.1">
    <property type="nucleotide sequence ID" value="NZ_JAVTTP010000001.1"/>
</dbReference>
<reference evidence="4 5" key="1">
    <citation type="submission" date="2023-09" db="EMBL/GenBank/DDBJ databases">
        <title>Novel taxa isolated from Blanes Bay.</title>
        <authorList>
            <person name="Rey-Velasco X."/>
            <person name="Lucena T."/>
        </authorList>
    </citation>
    <scope>NUCLEOTIDE SEQUENCE [LARGE SCALE GENOMIC DNA]</scope>
    <source>
        <strain evidence="4 5">S334</strain>
    </source>
</reference>
<dbReference type="Gene3D" id="3.40.50.2300">
    <property type="match status" value="1"/>
</dbReference>
<dbReference type="InterPro" id="IPR011006">
    <property type="entry name" value="CheY-like_superfamily"/>
</dbReference>
<dbReference type="Gene3D" id="2.40.50.1020">
    <property type="entry name" value="LytTr DNA-binding domain"/>
    <property type="match status" value="1"/>
</dbReference>
<keyword evidence="5" id="KW-1185">Reference proteome</keyword>
<gene>
    <name evidence="4" type="ORF">RQM65_02625</name>
</gene>
<dbReference type="InterPro" id="IPR046947">
    <property type="entry name" value="LytR-like"/>
</dbReference>
<keyword evidence="4" id="KW-0238">DNA-binding</keyword>
<comment type="caution">
    <text evidence="4">The sequence shown here is derived from an EMBL/GenBank/DDBJ whole genome shotgun (WGS) entry which is preliminary data.</text>
</comment>
<evidence type="ECO:0000259" key="3">
    <source>
        <dbReference type="PROSITE" id="PS50930"/>
    </source>
</evidence>
<feature type="modified residue" description="4-aspartylphosphate" evidence="1">
    <location>
        <position position="55"/>
    </location>
</feature>
<protein>
    <submittedName>
        <fullName evidence="4">LytTR family DNA-binding domain-containing protein</fullName>
    </submittedName>
</protein>
<dbReference type="SMART" id="SM00448">
    <property type="entry name" value="REC"/>
    <property type="match status" value="1"/>
</dbReference>
<dbReference type="PANTHER" id="PTHR37299">
    <property type="entry name" value="TRANSCRIPTIONAL REGULATOR-RELATED"/>
    <property type="match status" value="1"/>
</dbReference>
<dbReference type="SMART" id="SM00850">
    <property type="entry name" value="LytTR"/>
    <property type="match status" value="1"/>
</dbReference>
<dbReference type="GO" id="GO:0003677">
    <property type="term" value="F:DNA binding"/>
    <property type="evidence" value="ECO:0007669"/>
    <property type="project" value="UniProtKB-KW"/>
</dbReference>
<evidence type="ECO:0000313" key="5">
    <source>
        <dbReference type="Proteomes" id="UP001250656"/>
    </source>
</evidence>
<proteinExistence type="predicted"/>
<dbReference type="PANTHER" id="PTHR37299:SF1">
    <property type="entry name" value="STAGE 0 SPORULATION PROTEIN A HOMOLOG"/>
    <property type="match status" value="1"/>
</dbReference>
<evidence type="ECO:0000313" key="4">
    <source>
        <dbReference type="EMBL" id="MDT7827558.1"/>
    </source>
</evidence>
<sequence length="251" mass="29184">MLRAILVEDERHCQDRLRHLLRRHEDFLVLECTASTVEDAKVAILLHRPEVVFLDVQLRGRTGFELLKEIPNISFEVIFTTAFDRYAVEAFRFSALDYLLKPIAEEDLIAALEKLKKKISQQEICKKLEVLFQNLEENRTGDFQKIAVPTVDGLSMISIDDILRFQSDSNYTHLFLIGGKRLTVAKTLKYFVTLLEKHHFYRTHHSHLINLIYVDKYQKGKGGLVLMTDGSHVEIAVRRKEEFLKRLMGKS</sequence>
<dbReference type="Proteomes" id="UP001250656">
    <property type="component" value="Unassembled WGS sequence"/>
</dbReference>
<keyword evidence="1" id="KW-0597">Phosphoprotein</keyword>
<accession>A0ABU3L2S2</accession>
<dbReference type="PROSITE" id="PS50110">
    <property type="entry name" value="RESPONSE_REGULATORY"/>
    <property type="match status" value="1"/>
</dbReference>
<feature type="domain" description="Response regulatory" evidence="2">
    <location>
        <begin position="3"/>
        <end position="116"/>
    </location>
</feature>
<dbReference type="InterPro" id="IPR001789">
    <property type="entry name" value="Sig_transdc_resp-reg_receiver"/>
</dbReference>
<evidence type="ECO:0000256" key="1">
    <source>
        <dbReference type="PROSITE-ProRule" id="PRU00169"/>
    </source>
</evidence>
<dbReference type="Pfam" id="PF00072">
    <property type="entry name" value="Response_reg"/>
    <property type="match status" value="1"/>
</dbReference>
<dbReference type="InterPro" id="IPR007492">
    <property type="entry name" value="LytTR_DNA-bd_dom"/>
</dbReference>
<organism evidence="4 5">
    <name type="scientific">Pricia mediterranea</name>
    <dbReference type="NCBI Taxonomy" id="3076079"/>
    <lineage>
        <taxon>Bacteria</taxon>
        <taxon>Pseudomonadati</taxon>
        <taxon>Bacteroidota</taxon>
        <taxon>Flavobacteriia</taxon>
        <taxon>Flavobacteriales</taxon>
        <taxon>Flavobacteriaceae</taxon>
        <taxon>Pricia</taxon>
    </lineage>
</organism>
<feature type="domain" description="HTH LytTR-type" evidence="3">
    <location>
        <begin position="146"/>
        <end position="250"/>
    </location>
</feature>